<name>A0ABW1NXX5_9PSEU</name>
<sequence length="112" mass="11561">MAGGGFSVDLDELADLVRKFLAVGDAVRGDVVWRFGVGTDQLAPDDPLRPAVASYQDSLRRAMERLCGGTDRAAAALAAAAAAYRTADADFAARLTALAVEVGERRGPAAGP</sequence>
<dbReference type="Proteomes" id="UP001596220">
    <property type="component" value="Unassembled WGS sequence"/>
</dbReference>
<dbReference type="RefSeq" id="WP_380632415.1">
    <property type="nucleotide sequence ID" value="NZ_JBHSQO010000002.1"/>
</dbReference>
<comment type="caution">
    <text evidence="1">The sequence shown here is derived from an EMBL/GenBank/DDBJ whole genome shotgun (WGS) entry which is preliminary data.</text>
</comment>
<organism evidence="1 2">
    <name type="scientific">Saccharothrix lopnurensis</name>
    <dbReference type="NCBI Taxonomy" id="1670621"/>
    <lineage>
        <taxon>Bacteria</taxon>
        <taxon>Bacillati</taxon>
        <taxon>Actinomycetota</taxon>
        <taxon>Actinomycetes</taxon>
        <taxon>Pseudonocardiales</taxon>
        <taxon>Pseudonocardiaceae</taxon>
        <taxon>Saccharothrix</taxon>
    </lineage>
</organism>
<gene>
    <name evidence="1" type="ORF">ACFP3R_02905</name>
</gene>
<dbReference type="EMBL" id="JBHSQO010000002">
    <property type="protein sequence ID" value="MFC6088209.1"/>
    <property type="molecule type" value="Genomic_DNA"/>
</dbReference>
<protein>
    <recommendedName>
        <fullName evidence="3">Excreted virulence factor EspC (Type VII ESX diderm)</fullName>
    </recommendedName>
</protein>
<evidence type="ECO:0008006" key="3">
    <source>
        <dbReference type="Google" id="ProtNLM"/>
    </source>
</evidence>
<keyword evidence="2" id="KW-1185">Reference proteome</keyword>
<reference evidence="2" key="1">
    <citation type="journal article" date="2019" name="Int. J. Syst. Evol. Microbiol.">
        <title>The Global Catalogue of Microorganisms (GCM) 10K type strain sequencing project: providing services to taxonomists for standard genome sequencing and annotation.</title>
        <authorList>
            <consortium name="The Broad Institute Genomics Platform"/>
            <consortium name="The Broad Institute Genome Sequencing Center for Infectious Disease"/>
            <person name="Wu L."/>
            <person name="Ma J."/>
        </authorList>
    </citation>
    <scope>NUCLEOTIDE SEQUENCE [LARGE SCALE GENOMIC DNA]</scope>
    <source>
        <strain evidence="2">CGMCC 4.7246</strain>
    </source>
</reference>
<evidence type="ECO:0000313" key="1">
    <source>
        <dbReference type="EMBL" id="MFC6088209.1"/>
    </source>
</evidence>
<accession>A0ABW1NXX5</accession>
<evidence type="ECO:0000313" key="2">
    <source>
        <dbReference type="Proteomes" id="UP001596220"/>
    </source>
</evidence>
<proteinExistence type="predicted"/>